<accession>A0ABN8SC15</accession>
<feature type="non-terminal residue" evidence="1">
    <location>
        <position position="307"/>
    </location>
</feature>
<gene>
    <name evidence="1" type="ORF">PEVE_00019022</name>
</gene>
<proteinExistence type="predicted"/>
<keyword evidence="2" id="KW-1185">Reference proteome</keyword>
<protein>
    <recommendedName>
        <fullName evidence="3">Gag protein</fullName>
    </recommendedName>
</protein>
<evidence type="ECO:0008006" key="3">
    <source>
        <dbReference type="Google" id="ProtNLM"/>
    </source>
</evidence>
<comment type="caution">
    <text evidence="1">The sequence shown here is derived from an EMBL/GenBank/DDBJ whole genome shotgun (WGS) entry which is preliminary data.</text>
</comment>
<dbReference type="Proteomes" id="UP001159427">
    <property type="component" value="Unassembled WGS sequence"/>
</dbReference>
<reference evidence="1 2" key="1">
    <citation type="submission" date="2022-05" db="EMBL/GenBank/DDBJ databases">
        <authorList>
            <consortium name="Genoscope - CEA"/>
            <person name="William W."/>
        </authorList>
    </citation>
    <scope>NUCLEOTIDE SEQUENCE [LARGE SCALE GENOMIC DNA]</scope>
</reference>
<evidence type="ECO:0000313" key="1">
    <source>
        <dbReference type="EMBL" id="CAH3189058.1"/>
    </source>
</evidence>
<sequence length="307" mass="35110">MKQIGLSEGLIRPFCSDLFGRGGLVWSQSETEFEEKISHLVEEWDSLERSERQGEPKFSTHFLENKKQDMKSKMCKFVVKDLGVGDGPYNRNIPESLNGLLKDWNNFKPQEMDKLILALYDLVQSFNEEEELQSWTKLLRKSWFGLSEKWEVRKEFQHLHPKPFSSLSPEERQTEMSRVRRIRPDAVAYKKCRSFKFESKLPAAQSGASNVKVRVAGLTVKADALIANRRFREGFQDGSFFVDSGVAVPHKVDPSKIIIRKKDRPEDPPITSPLDVKKIAGGIRKCAGCSKEIKSVVIGFNQDEDSQ</sequence>
<dbReference type="EMBL" id="CALNXI010002574">
    <property type="protein sequence ID" value="CAH3189058.1"/>
    <property type="molecule type" value="Genomic_DNA"/>
</dbReference>
<evidence type="ECO:0000313" key="2">
    <source>
        <dbReference type="Proteomes" id="UP001159427"/>
    </source>
</evidence>
<name>A0ABN8SC15_9CNID</name>
<organism evidence="1 2">
    <name type="scientific">Porites evermanni</name>
    <dbReference type="NCBI Taxonomy" id="104178"/>
    <lineage>
        <taxon>Eukaryota</taxon>
        <taxon>Metazoa</taxon>
        <taxon>Cnidaria</taxon>
        <taxon>Anthozoa</taxon>
        <taxon>Hexacorallia</taxon>
        <taxon>Scleractinia</taxon>
        <taxon>Fungiina</taxon>
        <taxon>Poritidae</taxon>
        <taxon>Porites</taxon>
    </lineage>
</organism>